<dbReference type="EMBL" id="KM979354">
    <property type="protein sequence ID" value="AJA41546.1"/>
    <property type="molecule type" value="Genomic_DNA"/>
</dbReference>
<dbReference type="GeneID" id="24723511"/>
<feature type="coiled-coil region" evidence="1">
    <location>
        <begin position="45"/>
        <end position="72"/>
    </location>
</feature>
<feature type="transmembrane region" description="Helical" evidence="2">
    <location>
        <begin position="6"/>
        <end position="25"/>
    </location>
</feature>
<keyword evidence="1" id="KW-0175">Coiled coil</keyword>
<evidence type="ECO:0000256" key="1">
    <source>
        <dbReference type="SAM" id="Coils"/>
    </source>
</evidence>
<keyword evidence="4" id="KW-1185">Reference proteome</keyword>
<keyword evidence="2" id="KW-1133">Transmembrane helix</keyword>
<accession>A0A0A7RSC6</accession>
<name>A0A0A7RSC6_9CAUD</name>
<evidence type="ECO:0000256" key="2">
    <source>
        <dbReference type="SAM" id="Phobius"/>
    </source>
</evidence>
<sequence length="93" mass="10422">MLIEILIGLLVLTTLVAIGGVIGIVNARKNMESMLITNDGLHHRLIEQEQDIEIAQRRSDILKEKLNNIEAIVGNNKLPAKVMRTQIITEIKK</sequence>
<reference evidence="4" key="1">
    <citation type="submission" date="2014-10" db="EMBL/GenBank/DDBJ databases">
        <title>Host range determinants in two T5-related coliphages isolated from horse feces.</title>
        <authorList>
            <person name="Golomidova A.K."/>
            <person name="Kulikov E.E."/>
            <person name="Letarov A.V."/>
            <person name="Prokhorov N.S."/>
        </authorList>
    </citation>
    <scope>NUCLEOTIDE SEQUENCE [LARGE SCALE GENOMIC DNA]</scope>
</reference>
<gene>
    <name evidence="3" type="ORF">DT57C_000026</name>
</gene>
<dbReference type="Proteomes" id="UP000031090">
    <property type="component" value="Segment"/>
</dbReference>
<evidence type="ECO:0000313" key="3">
    <source>
        <dbReference type="EMBL" id="AJA41546.1"/>
    </source>
</evidence>
<keyword evidence="2" id="KW-0472">Membrane</keyword>
<protein>
    <submittedName>
        <fullName evidence="3">Putative membrane protein</fullName>
    </submittedName>
</protein>
<keyword evidence="2" id="KW-0812">Transmembrane</keyword>
<proteinExistence type="predicted"/>
<organism evidence="3 4">
    <name type="scientific">Escherichia phage DT57C</name>
    <dbReference type="NCBI Taxonomy" id="2681606"/>
    <lineage>
        <taxon>Viruses</taxon>
        <taxon>Duplodnaviria</taxon>
        <taxon>Heunggongvirae</taxon>
        <taxon>Uroviricota</taxon>
        <taxon>Caudoviricetes</taxon>
        <taxon>Demerecviridae</taxon>
        <taxon>Markadamsvirinae</taxon>
        <taxon>Tequintavirus</taxon>
        <taxon>Tequintavirus DT57C</taxon>
    </lineage>
</organism>
<dbReference type="KEGG" id="vg:24723511"/>
<evidence type="ECO:0000313" key="4">
    <source>
        <dbReference type="Proteomes" id="UP000031090"/>
    </source>
</evidence>
<reference evidence="3 4" key="2">
    <citation type="journal article" date="2015" name="Arch. Virol.">
        <title>Complete genome sequences of T5-related Escherichia coli bacteriophages DT57C and DT571/2 isolated from horse feces.</title>
        <authorList>
            <person name="Golomidova A.K."/>
            <person name="Kulikov E.E."/>
            <person name="Prokhorov N.S."/>
            <person name="Guerrero-Ferreira R.C."/>
            <person name="Ksenzenko V.N."/>
            <person name="Tarasyan K.K."/>
            <person name="Letarov A.V."/>
        </authorList>
    </citation>
    <scope>NUCLEOTIDE SEQUENCE [LARGE SCALE GENOMIC DNA]</scope>
</reference>
<dbReference type="RefSeq" id="YP_009149807.1">
    <property type="nucleotide sequence ID" value="NC_027356.1"/>
</dbReference>